<organism evidence="2 3">
    <name type="scientific">Aeromicrobium chenweiae</name>
    <dbReference type="NCBI Taxonomy" id="2079793"/>
    <lineage>
        <taxon>Bacteria</taxon>
        <taxon>Bacillati</taxon>
        <taxon>Actinomycetota</taxon>
        <taxon>Actinomycetes</taxon>
        <taxon>Propionibacteriales</taxon>
        <taxon>Nocardioidaceae</taxon>
        <taxon>Aeromicrobium</taxon>
    </lineage>
</organism>
<proteinExistence type="inferred from homology"/>
<dbReference type="CDD" id="cd06558">
    <property type="entry name" value="crotonase-like"/>
    <property type="match status" value="1"/>
</dbReference>
<dbReference type="SUPFAM" id="SSF52096">
    <property type="entry name" value="ClpP/crotonase"/>
    <property type="match status" value="1"/>
</dbReference>
<dbReference type="Pfam" id="PF00378">
    <property type="entry name" value="ECH_1"/>
    <property type="match status" value="1"/>
</dbReference>
<dbReference type="PANTHER" id="PTHR43459">
    <property type="entry name" value="ENOYL-COA HYDRATASE"/>
    <property type="match status" value="1"/>
</dbReference>
<dbReference type="KEGG" id="aez:C3E78_13855"/>
<evidence type="ECO:0000256" key="1">
    <source>
        <dbReference type="ARBA" id="ARBA00005254"/>
    </source>
</evidence>
<dbReference type="GO" id="GO:0003824">
    <property type="term" value="F:catalytic activity"/>
    <property type="evidence" value="ECO:0007669"/>
    <property type="project" value="UniProtKB-ARBA"/>
</dbReference>
<evidence type="ECO:0000313" key="3">
    <source>
        <dbReference type="Proteomes" id="UP000244384"/>
    </source>
</evidence>
<protein>
    <submittedName>
        <fullName evidence="2">Enoyl-CoA hydratase</fullName>
    </submittedName>
</protein>
<dbReference type="OrthoDB" id="8452484at2"/>
<name>A0A2S0WS71_9ACTN</name>
<sequence>MAAISSPLVLAPDRVGQGLPTIIAYAPTGFDRSPQKETPLSVPTAPPIRYEVSDGVATVTLDRPTQMNSLTLATKVALRDTLHEAAADSAVRCVVLTGTGRAFCVGQDLQEHVAGRTADDDPFGGATTVEDHYNPIVTAIATMPKPVIAAVNGIAAGAGASMTFAADFRLVKRSAGFNTAFAAIAFSCDTGASWTLPRLVGATRATDLLMRPRTISADEALEIGIATSVVDDDAFDDAVADLARELAHGPTLAYGAIKRALAFSATHDLSTSLEHEGQKMALTGASSDHDVAVKAFLAKEKPEFTGR</sequence>
<dbReference type="InterPro" id="IPR014748">
    <property type="entry name" value="Enoyl-CoA_hydra_C"/>
</dbReference>
<gene>
    <name evidence="2" type="ORF">C3E78_13855</name>
</gene>
<comment type="similarity">
    <text evidence="1">Belongs to the enoyl-CoA hydratase/isomerase family.</text>
</comment>
<dbReference type="Gene3D" id="1.10.12.10">
    <property type="entry name" value="Lyase 2-enoyl-coa Hydratase, Chain A, domain 2"/>
    <property type="match status" value="1"/>
</dbReference>
<dbReference type="InterPro" id="IPR001753">
    <property type="entry name" value="Enoyl-CoA_hydra/iso"/>
</dbReference>
<accession>A0A5F2EXQ3</accession>
<dbReference type="Gene3D" id="3.90.226.10">
    <property type="entry name" value="2-enoyl-CoA Hydratase, Chain A, domain 1"/>
    <property type="match status" value="1"/>
</dbReference>
<evidence type="ECO:0000313" key="2">
    <source>
        <dbReference type="EMBL" id="AWB94193.1"/>
    </source>
</evidence>
<dbReference type="EMBL" id="CP026952">
    <property type="protein sequence ID" value="AWB94193.1"/>
    <property type="molecule type" value="Genomic_DNA"/>
</dbReference>
<dbReference type="AlphaFoldDB" id="A0A2S0WS71"/>
<reference evidence="3" key="1">
    <citation type="submission" date="2018-01" db="EMBL/GenBank/DDBJ databases">
        <authorList>
            <person name="Li J."/>
        </authorList>
    </citation>
    <scope>NUCLEOTIDE SEQUENCE [LARGE SCALE GENOMIC DNA]</scope>
    <source>
        <strain evidence="3">592</strain>
    </source>
</reference>
<accession>A0A2S0WS71</accession>
<keyword evidence="3" id="KW-1185">Reference proteome</keyword>
<dbReference type="Proteomes" id="UP000244384">
    <property type="component" value="Chromosome"/>
</dbReference>
<dbReference type="PANTHER" id="PTHR43459:SF1">
    <property type="entry name" value="EG:BACN32G11.4 PROTEIN"/>
    <property type="match status" value="1"/>
</dbReference>
<dbReference type="InterPro" id="IPR029045">
    <property type="entry name" value="ClpP/crotonase-like_dom_sf"/>
</dbReference>